<evidence type="ECO:0000256" key="1">
    <source>
        <dbReference type="ARBA" id="ARBA00022618"/>
    </source>
</evidence>
<name>T1EFV3_HELRO</name>
<keyword evidence="11" id="KW-1185">Reference proteome</keyword>
<gene>
    <name evidence="10" type="primary">20195455</name>
    <name evidence="9" type="ORF">HELRODRAFT_113698</name>
</gene>
<keyword evidence="6" id="KW-0131">Cell cycle</keyword>
<dbReference type="GO" id="GO:0005737">
    <property type="term" value="C:cytoplasm"/>
    <property type="evidence" value="ECO:0000318"/>
    <property type="project" value="GO_Central"/>
</dbReference>
<organism evidence="10 11">
    <name type="scientific">Helobdella robusta</name>
    <name type="common">Californian leech</name>
    <dbReference type="NCBI Taxonomy" id="6412"/>
    <lineage>
        <taxon>Eukaryota</taxon>
        <taxon>Metazoa</taxon>
        <taxon>Spiralia</taxon>
        <taxon>Lophotrochozoa</taxon>
        <taxon>Annelida</taxon>
        <taxon>Clitellata</taxon>
        <taxon>Hirudinea</taxon>
        <taxon>Rhynchobdellida</taxon>
        <taxon>Glossiphoniidae</taxon>
        <taxon>Helobdella</taxon>
    </lineage>
</organism>
<protein>
    <submittedName>
        <fullName evidence="9 10">Uncharacterized protein</fullName>
    </submittedName>
</protein>
<dbReference type="Gene3D" id="1.25.40.10">
    <property type="entry name" value="Tetratricopeptide repeat domain"/>
    <property type="match status" value="1"/>
</dbReference>
<dbReference type="EMBL" id="AMQM01005840">
    <property type="status" value="NOT_ANNOTATED_CDS"/>
    <property type="molecule type" value="Genomic_DNA"/>
</dbReference>
<dbReference type="RefSeq" id="XP_009022370.1">
    <property type="nucleotide sequence ID" value="XM_009024122.1"/>
</dbReference>
<dbReference type="SMART" id="SM00028">
    <property type="entry name" value="TPR"/>
    <property type="match status" value="7"/>
</dbReference>
<evidence type="ECO:0000256" key="3">
    <source>
        <dbReference type="ARBA" id="ARBA00022776"/>
    </source>
</evidence>
<dbReference type="EnsemblMetazoa" id="HelroT113698">
    <property type="protein sequence ID" value="HelroP113698"/>
    <property type="gene ID" value="HelroG113698"/>
</dbReference>
<dbReference type="OMA" id="DPFHNNA"/>
<dbReference type="GO" id="GO:0031145">
    <property type="term" value="P:anaphase-promoting complex-dependent catabolic process"/>
    <property type="evidence" value="ECO:0000318"/>
    <property type="project" value="GO_Central"/>
</dbReference>
<dbReference type="GO" id="GO:0005680">
    <property type="term" value="C:anaphase-promoting complex"/>
    <property type="evidence" value="ECO:0000318"/>
    <property type="project" value="GO_Central"/>
</dbReference>
<dbReference type="HOGENOM" id="CLU_011751_3_2_1"/>
<evidence type="ECO:0000313" key="11">
    <source>
        <dbReference type="Proteomes" id="UP000015101"/>
    </source>
</evidence>
<sequence>MEVQPQQEADDDVTATNNNNNAADACSNSALTLDLNKIDLPTFRQMIKPYLQRHQLETALFWYDKLVTLSKGNPQDVYWYADTLYKSGQYHRASKLLERYKLDERCVSGRYLKAKCHYESKDFQEALNILQDFDESEKSKDIKSENIDGIPKSDASLESAVLLLKAKIYECMENRELALSCYKKSLKLDVRCFEAFNNLIQHQMLSAPEEKKLMQQLNFNLCEDESERTLTKYLYRKMLKKYNKPQDVSNEIDQLNDNFDVLVSKAEQLFYNCEFNNCFKITSGILKSDPYNPSCLPVHIASLVELRKTKELFYLAHKLVDLYPNKEISWFAVGAYYFLINKHEPARRYLSKSTTLNRVFSPAWLMYGHSFGVENEHDQAMAAYFSASKLMEGCHLPLLYIGLEYGLTNNSKLADRFFTEAQKIAPEDPFVLHEIAVIAFQNQQYAEAENHFLNALNKFVASPQSLKSDKWEPLFNNLGHVSRKLKKFQNSIKYHKEALTLLPNNSSTYSALGYTYALSGDYQSSIDCFHKSLAIRKDDAFTTTMLNMVVEHFMNEYKPYPEFSDALPFFTPADTIPKYLGSSKVEVTKSESSSITLDDTEEPLAVKEVSMIQDEEMEDV</sequence>
<dbReference type="AlphaFoldDB" id="T1EFV3"/>
<reference evidence="11" key="1">
    <citation type="submission" date="2012-12" db="EMBL/GenBank/DDBJ databases">
        <authorList>
            <person name="Hellsten U."/>
            <person name="Grimwood J."/>
            <person name="Chapman J.A."/>
            <person name="Shapiro H."/>
            <person name="Aerts A."/>
            <person name="Otillar R.P."/>
            <person name="Terry A.Y."/>
            <person name="Boore J.L."/>
            <person name="Simakov O."/>
            <person name="Marletaz F."/>
            <person name="Cho S.-J."/>
            <person name="Edsinger-Gonzales E."/>
            <person name="Havlak P."/>
            <person name="Kuo D.-H."/>
            <person name="Larsson T."/>
            <person name="Lv J."/>
            <person name="Arendt D."/>
            <person name="Savage R."/>
            <person name="Osoegawa K."/>
            <person name="de Jong P."/>
            <person name="Lindberg D.R."/>
            <person name="Seaver E.C."/>
            <person name="Weisblat D.A."/>
            <person name="Putnam N.H."/>
            <person name="Grigoriev I.V."/>
            <person name="Rokhsar D.S."/>
        </authorList>
    </citation>
    <scope>NUCLEOTIDE SEQUENCE</scope>
</reference>
<dbReference type="PANTHER" id="PTHR12558">
    <property type="entry name" value="CELL DIVISION CYCLE 16,23,27"/>
    <property type="match status" value="1"/>
</dbReference>
<dbReference type="OrthoDB" id="10006270at2759"/>
<dbReference type="SUPFAM" id="SSF48452">
    <property type="entry name" value="TPR-like"/>
    <property type="match status" value="2"/>
</dbReference>
<evidence type="ECO:0000256" key="2">
    <source>
        <dbReference type="ARBA" id="ARBA00022737"/>
    </source>
</evidence>
<dbReference type="PANTHER" id="PTHR12558:SF9">
    <property type="entry name" value="CELL DIVISION CYCLE PROTEIN 16 HOMOLOG"/>
    <property type="match status" value="1"/>
</dbReference>
<evidence type="ECO:0000256" key="7">
    <source>
        <dbReference type="PROSITE-ProRule" id="PRU00339"/>
    </source>
</evidence>
<dbReference type="FunCoup" id="T1EFV3">
    <property type="interactions" value="1625"/>
</dbReference>
<evidence type="ECO:0000256" key="5">
    <source>
        <dbReference type="ARBA" id="ARBA00022803"/>
    </source>
</evidence>
<evidence type="ECO:0000256" key="8">
    <source>
        <dbReference type="SAM" id="MobiDB-lite"/>
    </source>
</evidence>
<accession>T1EFV3</accession>
<dbReference type="eggNOG" id="KOG1173">
    <property type="taxonomic scope" value="Eukaryota"/>
</dbReference>
<dbReference type="GO" id="GO:0016567">
    <property type="term" value="P:protein ubiquitination"/>
    <property type="evidence" value="ECO:0000318"/>
    <property type="project" value="GO_Central"/>
</dbReference>
<keyword evidence="2" id="KW-0677">Repeat</keyword>
<feature type="repeat" description="TPR" evidence="7">
    <location>
        <begin position="472"/>
        <end position="505"/>
    </location>
</feature>
<evidence type="ECO:0000313" key="10">
    <source>
        <dbReference type="EnsemblMetazoa" id="HelroP113698"/>
    </source>
</evidence>
<feature type="repeat" description="TPR" evidence="7">
    <location>
        <begin position="506"/>
        <end position="539"/>
    </location>
</feature>
<keyword evidence="3" id="KW-0498">Mitosis</keyword>
<dbReference type="InterPro" id="IPR019734">
    <property type="entry name" value="TPR_rpt"/>
</dbReference>
<dbReference type="KEGG" id="hro:HELRODRAFT_113698"/>
<dbReference type="GO" id="GO:0051301">
    <property type="term" value="P:cell division"/>
    <property type="evidence" value="ECO:0000318"/>
    <property type="project" value="GO_Central"/>
</dbReference>
<dbReference type="GO" id="GO:0045842">
    <property type="term" value="P:positive regulation of mitotic metaphase/anaphase transition"/>
    <property type="evidence" value="ECO:0000318"/>
    <property type="project" value="GO_Central"/>
</dbReference>
<evidence type="ECO:0000256" key="4">
    <source>
        <dbReference type="ARBA" id="ARBA00022786"/>
    </source>
</evidence>
<keyword evidence="4" id="KW-0833">Ubl conjugation pathway</keyword>
<dbReference type="Pfam" id="PF13424">
    <property type="entry name" value="TPR_12"/>
    <property type="match status" value="1"/>
</dbReference>
<dbReference type="Pfam" id="PF12895">
    <property type="entry name" value="ANAPC3"/>
    <property type="match status" value="1"/>
</dbReference>
<dbReference type="PROSITE" id="PS50005">
    <property type="entry name" value="TPR"/>
    <property type="match status" value="2"/>
</dbReference>
<dbReference type="GeneID" id="20195455"/>
<dbReference type="InParanoid" id="T1EFV3"/>
<evidence type="ECO:0000256" key="6">
    <source>
        <dbReference type="ARBA" id="ARBA00023306"/>
    </source>
</evidence>
<reference evidence="9 11" key="2">
    <citation type="journal article" date="2013" name="Nature">
        <title>Insights into bilaterian evolution from three spiralian genomes.</title>
        <authorList>
            <person name="Simakov O."/>
            <person name="Marletaz F."/>
            <person name="Cho S.J."/>
            <person name="Edsinger-Gonzales E."/>
            <person name="Havlak P."/>
            <person name="Hellsten U."/>
            <person name="Kuo D.H."/>
            <person name="Larsson T."/>
            <person name="Lv J."/>
            <person name="Arendt D."/>
            <person name="Savage R."/>
            <person name="Osoegawa K."/>
            <person name="de Jong P."/>
            <person name="Grimwood J."/>
            <person name="Chapman J.A."/>
            <person name="Shapiro H."/>
            <person name="Aerts A."/>
            <person name="Otillar R.P."/>
            <person name="Terry A.Y."/>
            <person name="Boore J.L."/>
            <person name="Grigoriev I.V."/>
            <person name="Lindberg D.R."/>
            <person name="Seaver E.C."/>
            <person name="Weisblat D.A."/>
            <person name="Putnam N.H."/>
            <person name="Rokhsar D.S."/>
        </authorList>
    </citation>
    <scope>NUCLEOTIDE SEQUENCE</scope>
</reference>
<dbReference type="Proteomes" id="UP000015101">
    <property type="component" value="Unassembled WGS sequence"/>
</dbReference>
<evidence type="ECO:0000313" key="9">
    <source>
        <dbReference type="EMBL" id="ESN99613.1"/>
    </source>
</evidence>
<feature type="region of interest" description="Disordered" evidence="8">
    <location>
        <begin position="1"/>
        <end position="21"/>
    </location>
</feature>
<keyword evidence="1" id="KW-0132">Cell division</keyword>
<dbReference type="STRING" id="6412.T1EFV3"/>
<dbReference type="EMBL" id="KB097106">
    <property type="protein sequence ID" value="ESN99613.1"/>
    <property type="molecule type" value="Genomic_DNA"/>
</dbReference>
<keyword evidence="5 7" id="KW-0802">TPR repeat</keyword>
<reference evidence="10" key="3">
    <citation type="submission" date="2015-06" db="UniProtKB">
        <authorList>
            <consortium name="EnsemblMetazoa"/>
        </authorList>
    </citation>
    <scope>IDENTIFICATION</scope>
</reference>
<dbReference type="InterPro" id="IPR011990">
    <property type="entry name" value="TPR-like_helical_dom_sf"/>
</dbReference>
<proteinExistence type="predicted"/>
<dbReference type="CTD" id="20195455"/>